<organism evidence="3">
    <name type="scientific">uncultured bacterium CSLG10</name>
    <dbReference type="NCBI Taxonomy" id="1091576"/>
    <lineage>
        <taxon>Bacteria</taxon>
        <taxon>environmental samples</taxon>
    </lineage>
</organism>
<sequence>MTKLTILFTALACLPSAFAQNPDDYRGGWKTEVNGVPRTYEFSIRGETVRGIYCTWCADATTLAFVDGKFGRDGLSFTVTHVDNTGKTTFTDKGTAKFEKPNLVVTGTLAGPNGGKFEWTMIKDDRGPDPLPIPIVMLPPGREIPVLGRGGGRAAAKGGPAVAPPAGGGRGGYIPPGPWLKLTPDVVVGSWLGFGTGVNKQYFIVKKAGNKLRGMVCGRCDNPYTMAALDDFVIDGEILHFNILHEDWGDYSIPFDKHVTARVSGNEMRIVTSQDNLPPELANRPPNTDPNAGTSLIGPIPPEATMLNHWK</sequence>
<reference evidence="3" key="1">
    <citation type="journal article" date="2004" name="Appl. Environ. Microbiol.">
        <title>Long-chain N-acyltyrosine synthases from environmental DNA.</title>
        <authorList>
            <person name="Brady S.F."/>
            <person name="Chao C.J."/>
            <person name="Clardy J."/>
        </authorList>
    </citation>
    <scope>NUCLEOTIDE SEQUENCE</scope>
</reference>
<proteinExistence type="predicted"/>
<reference evidence="3" key="2">
    <citation type="journal article" date="2011" name="J. Bacteriol.">
        <title>Long-chain N-acyl amino acid synthases are linked to the putative PEP-CTERM/exosortase protein-sorting system in Gram-negative bacteria.</title>
        <authorList>
            <person name="Craig J.W."/>
            <person name="Cherry M.A."/>
            <person name="Brady S.F."/>
        </authorList>
    </citation>
    <scope>NUCLEOTIDE SEQUENCE</scope>
</reference>
<keyword evidence="2" id="KW-0732">Signal</keyword>
<evidence type="ECO:0000256" key="1">
    <source>
        <dbReference type="SAM" id="MobiDB-lite"/>
    </source>
</evidence>
<feature type="region of interest" description="Disordered" evidence="1">
    <location>
        <begin position="275"/>
        <end position="301"/>
    </location>
</feature>
<feature type="signal peptide" evidence="2">
    <location>
        <begin position="1"/>
        <end position="19"/>
    </location>
</feature>
<evidence type="ECO:0000256" key="2">
    <source>
        <dbReference type="SAM" id="SignalP"/>
    </source>
</evidence>
<feature type="chain" id="PRO_5003470872" evidence="2">
    <location>
        <begin position="20"/>
        <end position="311"/>
    </location>
</feature>
<feature type="compositionally biased region" description="Polar residues" evidence="1">
    <location>
        <begin position="285"/>
        <end position="294"/>
    </location>
</feature>
<evidence type="ECO:0000313" key="3">
    <source>
        <dbReference type="EMBL" id="AEQ20321.1"/>
    </source>
</evidence>
<protein>
    <submittedName>
        <fullName evidence="3">Uncharacterized protein</fullName>
    </submittedName>
</protein>
<dbReference type="AlphaFoldDB" id="G4WV69"/>
<dbReference type="EMBL" id="JF429405">
    <property type="protein sequence ID" value="AEQ20321.1"/>
    <property type="molecule type" value="Genomic_DNA"/>
</dbReference>
<accession>G4WV69</accession>
<name>G4WV69_9BACT</name>